<accession>A0A438DC29</accession>
<dbReference type="InterPro" id="IPR036691">
    <property type="entry name" value="Endo/exonu/phosph_ase_sf"/>
</dbReference>
<dbReference type="Proteomes" id="UP000288805">
    <property type="component" value="Unassembled WGS sequence"/>
</dbReference>
<sequence length="293" mass="32671">MEALLEEASRYNNLPRGFVEIPFLSSTLSSFDFGRALVVSGSSSLGGLVGTKEKRSLDPLTIVLADSSEWEVAEGGEKVMDEGRVRDVAEKAVDARVSQEAGELWANDNNKRKVIKALIRAQKAYLVYLQEAKIREMSIGVVHNLGVGRELFWEELGAIHGLWNDPWCIGGDFNVIRFLSECSRGGRLAVAMRRFLEVINELALRDLLLQGVGCCKALFLDQCLIITYSSRWGRAKLKALQSNLKTWNKEVFGKVEVNKSLALQQVNLWDNQERSRALSVEGVEARKEGKEGI</sequence>
<proteinExistence type="predicted"/>
<protein>
    <submittedName>
        <fullName evidence="1">Uncharacterized protein</fullName>
    </submittedName>
</protein>
<comment type="caution">
    <text evidence="1">The sequence shown here is derived from an EMBL/GenBank/DDBJ whole genome shotgun (WGS) entry which is preliminary data.</text>
</comment>
<dbReference type="AlphaFoldDB" id="A0A438DC29"/>
<gene>
    <name evidence="1" type="ORF">CK203_107559</name>
</gene>
<reference evidence="1 2" key="1">
    <citation type="journal article" date="2018" name="PLoS Genet.">
        <title>Population sequencing reveals clonal diversity and ancestral inbreeding in the grapevine cultivar Chardonnay.</title>
        <authorList>
            <person name="Roach M.J."/>
            <person name="Johnson D.L."/>
            <person name="Bohlmann J."/>
            <person name="van Vuuren H.J."/>
            <person name="Jones S.J."/>
            <person name="Pretorius I.S."/>
            <person name="Schmidt S.A."/>
            <person name="Borneman A.R."/>
        </authorList>
    </citation>
    <scope>NUCLEOTIDE SEQUENCE [LARGE SCALE GENOMIC DNA]</scope>
    <source>
        <strain evidence="2">cv. Chardonnay</strain>
        <tissue evidence="1">Leaf</tissue>
    </source>
</reference>
<evidence type="ECO:0000313" key="2">
    <source>
        <dbReference type="Proteomes" id="UP000288805"/>
    </source>
</evidence>
<dbReference type="EMBL" id="QGNW01001697">
    <property type="protein sequence ID" value="RVW33016.1"/>
    <property type="molecule type" value="Genomic_DNA"/>
</dbReference>
<organism evidence="1 2">
    <name type="scientific">Vitis vinifera</name>
    <name type="common">Grape</name>
    <dbReference type="NCBI Taxonomy" id="29760"/>
    <lineage>
        <taxon>Eukaryota</taxon>
        <taxon>Viridiplantae</taxon>
        <taxon>Streptophyta</taxon>
        <taxon>Embryophyta</taxon>
        <taxon>Tracheophyta</taxon>
        <taxon>Spermatophyta</taxon>
        <taxon>Magnoliopsida</taxon>
        <taxon>eudicotyledons</taxon>
        <taxon>Gunneridae</taxon>
        <taxon>Pentapetalae</taxon>
        <taxon>rosids</taxon>
        <taxon>Vitales</taxon>
        <taxon>Vitaceae</taxon>
        <taxon>Viteae</taxon>
        <taxon>Vitis</taxon>
    </lineage>
</organism>
<evidence type="ECO:0000313" key="1">
    <source>
        <dbReference type="EMBL" id="RVW33016.1"/>
    </source>
</evidence>
<dbReference type="SUPFAM" id="SSF56219">
    <property type="entry name" value="DNase I-like"/>
    <property type="match status" value="1"/>
</dbReference>
<name>A0A438DC29_VITVI</name>